<reference evidence="1" key="1">
    <citation type="submission" date="2019-07" db="EMBL/GenBank/DDBJ databases">
        <title>Toxilogical consequences of a new and cryptic species of cyanobacteria (Komarekiella delphini-convector) recovered from the epidermis of a bottlenose dolphin and 1500 ft. in the air.</title>
        <authorList>
            <person name="Brown A.O."/>
            <person name="Dvorak P."/>
            <person name="Villanueva C.D."/>
            <person name="Foss A.J."/>
            <person name="Garvey A.D."/>
            <person name="Gibson Q.A."/>
            <person name="Johansen J.R."/>
            <person name="Casamatta D.A."/>
        </authorList>
    </citation>
    <scope>NUCLEOTIDE SEQUENCE</scope>
    <source>
        <strain evidence="1">SJRDD-AB1</strain>
    </source>
</reference>
<accession>A0AA40SV30</accession>
<dbReference type="EMBL" id="VJXY01000005">
    <property type="protein sequence ID" value="MBD6615517.1"/>
    <property type="molecule type" value="Genomic_DNA"/>
</dbReference>
<organism evidence="1 2">
    <name type="scientific">Komarekiella delphini-convector SJRDD-AB1</name>
    <dbReference type="NCBI Taxonomy" id="2593771"/>
    <lineage>
        <taxon>Bacteria</taxon>
        <taxon>Bacillati</taxon>
        <taxon>Cyanobacteriota</taxon>
        <taxon>Cyanophyceae</taxon>
        <taxon>Nostocales</taxon>
        <taxon>Nostocaceae</taxon>
        <taxon>Komarekiella</taxon>
        <taxon>Komarekiella delphini-convector</taxon>
    </lineage>
</organism>
<sequence length="72" mass="8048">MLIFIGGTGTKYRILLKATGKCVHLWLINLLALLIENMNLCHPNSINDCNKSFGRGKDVALQRLYISATPIF</sequence>
<dbReference type="Proteomes" id="UP001165986">
    <property type="component" value="Unassembled WGS sequence"/>
</dbReference>
<evidence type="ECO:0000313" key="2">
    <source>
        <dbReference type="Proteomes" id="UP001165986"/>
    </source>
</evidence>
<dbReference type="AlphaFoldDB" id="A0AA40SV30"/>
<proteinExistence type="predicted"/>
<evidence type="ECO:0000313" key="1">
    <source>
        <dbReference type="EMBL" id="MBD6615517.1"/>
    </source>
</evidence>
<gene>
    <name evidence="1" type="ORF">FNW02_06605</name>
</gene>
<name>A0AA40SV30_9NOST</name>
<dbReference type="RefSeq" id="WP_191756768.1">
    <property type="nucleotide sequence ID" value="NZ_VJXY01000005.1"/>
</dbReference>
<keyword evidence="2" id="KW-1185">Reference proteome</keyword>
<comment type="caution">
    <text evidence="1">The sequence shown here is derived from an EMBL/GenBank/DDBJ whole genome shotgun (WGS) entry which is preliminary data.</text>
</comment>
<protein>
    <submittedName>
        <fullName evidence="1">Uncharacterized protein</fullName>
    </submittedName>
</protein>